<evidence type="ECO:0000313" key="6">
    <source>
        <dbReference type="EMBL" id="GGH47062.1"/>
    </source>
</evidence>
<dbReference type="RefSeq" id="WP_188756496.1">
    <property type="nucleotide sequence ID" value="NZ_BMJY01000011.1"/>
</dbReference>
<dbReference type="InterPro" id="IPR036390">
    <property type="entry name" value="WH_DNA-bd_sf"/>
</dbReference>
<keyword evidence="3" id="KW-0238">DNA-binding</keyword>
<feature type="domain" description="HTH lysR-type" evidence="5">
    <location>
        <begin position="5"/>
        <end position="62"/>
    </location>
</feature>
<dbReference type="InterPro" id="IPR005119">
    <property type="entry name" value="LysR_subst-bd"/>
</dbReference>
<gene>
    <name evidence="6" type="ORF">GCM10010921_23540</name>
</gene>
<evidence type="ECO:0000259" key="5">
    <source>
        <dbReference type="PROSITE" id="PS50931"/>
    </source>
</evidence>
<dbReference type="Pfam" id="PF00126">
    <property type="entry name" value="HTH_1"/>
    <property type="match status" value="1"/>
</dbReference>
<dbReference type="GO" id="GO:0003700">
    <property type="term" value="F:DNA-binding transcription factor activity"/>
    <property type="evidence" value="ECO:0007669"/>
    <property type="project" value="InterPro"/>
</dbReference>
<dbReference type="GO" id="GO:0032993">
    <property type="term" value="C:protein-DNA complex"/>
    <property type="evidence" value="ECO:0007669"/>
    <property type="project" value="TreeGrafter"/>
</dbReference>
<accession>A0A917IF79</accession>
<dbReference type="Gene3D" id="1.10.10.10">
    <property type="entry name" value="Winged helix-like DNA-binding domain superfamily/Winged helix DNA-binding domain"/>
    <property type="match status" value="1"/>
</dbReference>
<dbReference type="Proteomes" id="UP000657592">
    <property type="component" value="Unassembled WGS sequence"/>
</dbReference>
<evidence type="ECO:0000256" key="2">
    <source>
        <dbReference type="ARBA" id="ARBA00023015"/>
    </source>
</evidence>
<proteinExistence type="inferred from homology"/>
<comment type="similarity">
    <text evidence="1">Belongs to the LysR transcriptional regulatory family.</text>
</comment>
<dbReference type="PANTHER" id="PTHR30346:SF29">
    <property type="entry name" value="LYSR SUBSTRATE-BINDING"/>
    <property type="match status" value="1"/>
</dbReference>
<name>A0A917IF79_9MICO</name>
<keyword evidence="4" id="KW-0804">Transcription</keyword>
<dbReference type="InterPro" id="IPR011991">
    <property type="entry name" value="ArsR-like_HTH"/>
</dbReference>
<dbReference type="InterPro" id="IPR036388">
    <property type="entry name" value="WH-like_DNA-bd_sf"/>
</dbReference>
<evidence type="ECO:0000256" key="4">
    <source>
        <dbReference type="ARBA" id="ARBA00023163"/>
    </source>
</evidence>
<dbReference type="CDD" id="cd00090">
    <property type="entry name" value="HTH_ARSR"/>
    <property type="match status" value="1"/>
</dbReference>
<dbReference type="PROSITE" id="PS50931">
    <property type="entry name" value="HTH_LYSR"/>
    <property type="match status" value="1"/>
</dbReference>
<keyword evidence="7" id="KW-1185">Reference proteome</keyword>
<comment type="caution">
    <text evidence="6">The sequence shown here is derived from an EMBL/GenBank/DDBJ whole genome shotgun (WGS) entry which is preliminary data.</text>
</comment>
<evidence type="ECO:0000256" key="3">
    <source>
        <dbReference type="ARBA" id="ARBA00023125"/>
    </source>
</evidence>
<keyword evidence="2" id="KW-0805">Transcription regulation</keyword>
<protein>
    <submittedName>
        <fullName evidence="6">Transcriptional regulator</fullName>
    </submittedName>
</protein>
<dbReference type="Pfam" id="PF03466">
    <property type="entry name" value="LysR_substrate"/>
    <property type="match status" value="1"/>
</dbReference>
<dbReference type="PANTHER" id="PTHR30346">
    <property type="entry name" value="TRANSCRIPTIONAL DUAL REGULATOR HCAR-RELATED"/>
    <property type="match status" value="1"/>
</dbReference>
<dbReference type="SUPFAM" id="SSF53850">
    <property type="entry name" value="Periplasmic binding protein-like II"/>
    <property type="match status" value="1"/>
</dbReference>
<dbReference type="AlphaFoldDB" id="A0A917IF79"/>
<evidence type="ECO:0000256" key="1">
    <source>
        <dbReference type="ARBA" id="ARBA00009437"/>
    </source>
</evidence>
<dbReference type="GO" id="GO:0003677">
    <property type="term" value="F:DNA binding"/>
    <property type="evidence" value="ECO:0007669"/>
    <property type="project" value="UniProtKB-KW"/>
</dbReference>
<organism evidence="6 7">
    <name type="scientific">Microbacterium album</name>
    <dbReference type="NCBI Taxonomy" id="2053191"/>
    <lineage>
        <taxon>Bacteria</taxon>
        <taxon>Bacillati</taxon>
        <taxon>Actinomycetota</taxon>
        <taxon>Actinomycetes</taxon>
        <taxon>Micrococcales</taxon>
        <taxon>Microbacteriaceae</taxon>
        <taxon>Microbacterium</taxon>
    </lineage>
</organism>
<reference evidence="6" key="1">
    <citation type="journal article" date="2014" name="Int. J. Syst. Evol. Microbiol.">
        <title>Complete genome sequence of Corynebacterium casei LMG S-19264T (=DSM 44701T), isolated from a smear-ripened cheese.</title>
        <authorList>
            <consortium name="US DOE Joint Genome Institute (JGI-PGF)"/>
            <person name="Walter F."/>
            <person name="Albersmeier A."/>
            <person name="Kalinowski J."/>
            <person name="Ruckert C."/>
        </authorList>
    </citation>
    <scope>NUCLEOTIDE SEQUENCE</scope>
    <source>
        <strain evidence="6">CGMCC 1.15794</strain>
    </source>
</reference>
<sequence>MGREWNAHRLRLLRELQLRGTVTAVAAALNYSSSTVSQQLARLEEEVGVALTEADGRRVRLTSLGEVVAAHAGRVLALEEETRGLLDAAAPSPGTLRIAAMQTAALALIPAALSRLSEWRPDLRVEVALLPPERGLFEVEAHAFDLVIAEQYPGRSRPHPAGLQRALLGSDPISLVVAEHSTVGSLGEARDAAWVMEPEGTAARSWAVEQCRAAGFEPDVRYEAADLVAHLRLIASGHAVGFVPGLAMGGEAQPVRRIDPVPAPSREVFVSFRRASSAVPVNVVARQALAEAFRELRGP</sequence>
<dbReference type="SUPFAM" id="SSF46785">
    <property type="entry name" value="Winged helix' DNA-binding domain"/>
    <property type="match status" value="1"/>
</dbReference>
<dbReference type="EMBL" id="BMJY01000011">
    <property type="protein sequence ID" value="GGH47062.1"/>
    <property type="molecule type" value="Genomic_DNA"/>
</dbReference>
<reference evidence="6" key="2">
    <citation type="submission" date="2020-09" db="EMBL/GenBank/DDBJ databases">
        <authorList>
            <person name="Sun Q."/>
            <person name="Zhou Y."/>
        </authorList>
    </citation>
    <scope>NUCLEOTIDE SEQUENCE</scope>
    <source>
        <strain evidence="6">CGMCC 1.15794</strain>
    </source>
</reference>
<dbReference type="Gene3D" id="3.40.190.10">
    <property type="entry name" value="Periplasmic binding protein-like II"/>
    <property type="match status" value="2"/>
</dbReference>
<evidence type="ECO:0000313" key="7">
    <source>
        <dbReference type="Proteomes" id="UP000657592"/>
    </source>
</evidence>
<dbReference type="InterPro" id="IPR000847">
    <property type="entry name" value="LysR_HTH_N"/>
</dbReference>